<dbReference type="EMBL" id="JAULSR010000009">
    <property type="protein sequence ID" value="KAK0612661.1"/>
    <property type="molecule type" value="Genomic_DNA"/>
</dbReference>
<gene>
    <name evidence="6" type="ORF">B0T17DRAFT_584544</name>
</gene>
<dbReference type="InterPro" id="IPR023780">
    <property type="entry name" value="Chromo_domain"/>
</dbReference>
<keyword evidence="3" id="KW-0539">Nucleus</keyword>
<evidence type="ECO:0000313" key="6">
    <source>
        <dbReference type="EMBL" id="KAK0612661.1"/>
    </source>
</evidence>
<organism evidence="6 7">
    <name type="scientific">Bombardia bombarda</name>
    <dbReference type="NCBI Taxonomy" id="252184"/>
    <lineage>
        <taxon>Eukaryota</taxon>
        <taxon>Fungi</taxon>
        <taxon>Dikarya</taxon>
        <taxon>Ascomycota</taxon>
        <taxon>Pezizomycotina</taxon>
        <taxon>Sordariomycetes</taxon>
        <taxon>Sordariomycetidae</taxon>
        <taxon>Sordariales</taxon>
        <taxon>Lasiosphaeriaceae</taxon>
        <taxon>Bombardia</taxon>
    </lineage>
</organism>
<dbReference type="PANTHER" id="PTHR22812">
    <property type="entry name" value="CHROMOBOX PROTEIN"/>
    <property type="match status" value="1"/>
</dbReference>
<dbReference type="Gene3D" id="2.40.50.40">
    <property type="match status" value="1"/>
</dbReference>
<protein>
    <recommendedName>
        <fullName evidence="5">Chromo domain-containing protein</fullName>
    </recommendedName>
</protein>
<dbReference type="InterPro" id="IPR051219">
    <property type="entry name" value="Heterochromatin_chromo-domain"/>
</dbReference>
<name>A0AA39T2E2_9PEZI</name>
<proteinExistence type="predicted"/>
<evidence type="ECO:0000256" key="3">
    <source>
        <dbReference type="ARBA" id="ARBA00023242"/>
    </source>
</evidence>
<evidence type="ECO:0000256" key="1">
    <source>
        <dbReference type="ARBA" id="ARBA00004123"/>
    </source>
</evidence>
<dbReference type="CDD" id="cd00024">
    <property type="entry name" value="CD_CSD"/>
    <property type="match status" value="1"/>
</dbReference>
<dbReference type="Proteomes" id="UP001174934">
    <property type="component" value="Unassembled WGS sequence"/>
</dbReference>
<evidence type="ECO:0000256" key="2">
    <source>
        <dbReference type="ARBA" id="ARBA00011353"/>
    </source>
</evidence>
<dbReference type="GO" id="GO:0005634">
    <property type="term" value="C:nucleus"/>
    <property type="evidence" value="ECO:0007669"/>
    <property type="project" value="UniProtKB-SubCell"/>
</dbReference>
<dbReference type="GO" id="GO:0006338">
    <property type="term" value="P:chromatin remodeling"/>
    <property type="evidence" value="ECO:0007669"/>
    <property type="project" value="UniProtKB-ARBA"/>
</dbReference>
<accession>A0AA39T2E2</accession>
<comment type="subunit">
    <text evidence="2">Component of the NuA4 histone acetyltransferase complex.</text>
</comment>
<dbReference type="InterPro" id="IPR016197">
    <property type="entry name" value="Chromo-like_dom_sf"/>
</dbReference>
<dbReference type="AlphaFoldDB" id="A0AA39T2E2"/>
<evidence type="ECO:0000313" key="7">
    <source>
        <dbReference type="Proteomes" id="UP001174934"/>
    </source>
</evidence>
<keyword evidence="7" id="KW-1185">Reference proteome</keyword>
<reference evidence="6" key="1">
    <citation type="submission" date="2023-06" db="EMBL/GenBank/DDBJ databases">
        <title>Genome-scale phylogeny and comparative genomics of the fungal order Sordariales.</title>
        <authorList>
            <consortium name="Lawrence Berkeley National Laboratory"/>
            <person name="Hensen N."/>
            <person name="Bonometti L."/>
            <person name="Westerberg I."/>
            <person name="Brannstrom I.O."/>
            <person name="Guillou S."/>
            <person name="Cros-Aarteil S."/>
            <person name="Calhoun S."/>
            <person name="Haridas S."/>
            <person name="Kuo A."/>
            <person name="Mondo S."/>
            <person name="Pangilinan J."/>
            <person name="Riley R."/>
            <person name="LaButti K."/>
            <person name="Andreopoulos B."/>
            <person name="Lipzen A."/>
            <person name="Chen C."/>
            <person name="Yanf M."/>
            <person name="Daum C."/>
            <person name="Ng V."/>
            <person name="Clum A."/>
            <person name="Steindorff A."/>
            <person name="Ohm R."/>
            <person name="Martin F."/>
            <person name="Silar P."/>
            <person name="Natvig D."/>
            <person name="Lalanne C."/>
            <person name="Gautier V."/>
            <person name="Ament-velasquez S.L."/>
            <person name="Kruys A."/>
            <person name="Hutchinson M.I."/>
            <person name="Powell A.J."/>
            <person name="Barry K."/>
            <person name="Miller A.N."/>
            <person name="Grigoriev I.V."/>
            <person name="Debuchy R."/>
            <person name="Gladieux P."/>
            <person name="Thoren M.H."/>
            <person name="Johannesson H."/>
        </authorList>
    </citation>
    <scope>NUCLEOTIDE SEQUENCE</scope>
    <source>
        <strain evidence="6">SMH3391-2</strain>
    </source>
</reference>
<evidence type="ECO:0000259" key="5">
    <source>
        <dbReference type="PROSITE" id="PS50013"/>
    </source>
</evidence>
<comment type="subcellular location">
    <subcellularLocation>
        <location evidence="1">Nucleus</location>
    </subcellularLocation>
</comment>
<feature type="region of interest" description="Disordered" evidence="4">
    <location>
        <begin position="74"/>
        <end position="119"/>
    </location>
</feature>
<dbReference type="PROSITE" id="PS50013">
    <property type="entry name" value="CHROMO_2"/>
    <property type="match status" value="1"/>
</dbReference>
<feature type="domain" description="Chromo" evidence="5">
    <location>
        <begin position="23"/>
        <end position="84"/>
    </location>
</feature>
<dbReference type="InterPro" id="IPR000953">
    <property type="entry name" value="Chromo/chromo_shadow_dom"/>
</dbReference>
<sequence>MRLRTNVFHVSLLVTPEADEEEYDVEQLLDSRMVARQLQYLVKWENYQHSSSNTWERESRKTSTVLRTVLRNWSNEGSTTGPDKHRRQGPLVVWGGKNTLGGRGDRSVGRRGANLQSPGSVRALPRRLFPITDGVRFCDENKELPSFPSCSRRVGLSSSSFVDYGTSATRTTSPRLARQTRDWDLGLRCSARQRAVALKVPTNALATTSGASDQVKSRR</sequence>
<comment type="caution">
    <text evidence="6">The sequence shown here is derived from an EMBL/GenBank/DDBJ whole genome shotgun (WGS) entry which is preliminary data.</text>
</comment>
<dbReference type="Pfam" id="PF00385">
    <property type="entry name" value="Chromo"/>
    <property type="match status" value="1"/>
</dbReference>
<evidence type="ECO:0000256" key="4">
    <source>
        <dbReference type="SAM" id="MobiDB-lite"/>
    </source>
</evidence>
<dbReference type="SUPFAM" id="SSF54160">
    <property type="entry name" value="Chromo domain-like"/>
    <property type="match status" value="1"/>
</dbReference>
<dbReference type="SMART" id="SM00298">
    <property type="entry name" value="CHROMO"/>
    <property type="match status" value="1"/>
</dbReference>